<dbReference type="EMBL" id="AP009389">
    <property type="protein sequence ID" value="BAF60424.1"/>
    <property type="molecule type" value="Genomic_DNA"/>
</dbReference>
<protein>
    <submittedName>
        <fullName evidence="2">Uncharacterized protein</fullName>
    </submittedName>
</protein>
<feature type="compositionally biased region" description="Gly residues" evidence="1">
    <location>
        <begin position="1"/>
        <end position="16"/>
    </location>
</feature>
<organism evidence="2 3">
    <name type="scientific">Pelotomaculum thermopropionicum (strain DSM 13744 / JCM 10971 / SI)</name>
    <dbReference type="NCBI Taxonomy" id="370438"/>
    <lineage>
        <taxon>Bacteria</taxon>
        <taxon>Bacillati</taxon>
        <taxon>Bacillota</taxon>
        <taxon>Clostridia</taxon>
        <taxon>Eubacteriales</taxon>
        <taxon>Desulfotomaculaceae</taxon>
        <taxon>Pelotomaculum</taxon>
    </lineage>
</organism>
<keyword evidence="3" id="KW-1185">Reference proteome</keyword>
<proteinExistence type="predicted"/>
<evidence type="ECO:0000313" key="2">
    <source>
        <dbReference type="EMBL" id="BAF60424.1"/>
    </source>
</evidence>
<feature type="compositionally biased region" description="Gly residues" evidence="1">
    <location>
        <begin position="32"/>
        <end position="42"/>
    </location>
</feature>
<dbReference type="HOGENOM" id="CLU_1659100_0_0_9"/>
<dbReference type="STRING" id="370438.PTH_2243"/>
<feature type="region of interest" description="Disordered" evidence="1">
    <location>
        <begin position="1"/>
        <end position="45"/>
    </location>
</feature>
<sequence>MGGGQEGRAEAGGGVPPQGRGAVRPAVRGGEGEGAGDGQGGREGGKGVIKCRWCGEEFEPAQTAQKYCPECRDDPEVARARARKRKREQLERQRVEKYRPPVFAGQVKKTCPVCKREFNPASNRQKWCFVHRKQGRQEARTRYVRKYRARKKQVTYPSM</sequence>
<reference evidence="3" key="1">
    <citation type="journal article" date="2008" name="Genome Res.">
        <title>The genome of Pelotomaculum thermopropionicum reveals niche-associated evolution in anaerobic microbiota.</title>
        <authorList>
            <person name="Kosaka T."/>
            <person name="Kato S."/>
            <person name="Shimoyama T."/>
            <person name="Ishii S."/>
            <person name="Abe T."/>
            <person name="Watanabe K."/>
        </authorList>
    </citation>
    <scope>NUCLEOTIDE SEQUENCE [LARGE SCALE GENOMIC DNA]</scope>
    <source>
        <strain evidence="3">DSM 13744 / JCM 10971 / SI</strain>
    </source>
</reference>
<gene>
    <name evidence="2" type="ordered locus">PTH_2243</name>
</gene>
<dbReference type="KEGG" id="pth:PTH_2243"/>
<dbReference type="Proteomes" id="UP000006556">
    <property type="component" value="Chromosome"/>
</dbReference>
<name>A5D000_PELTS</name>
<evidence type="ECO:0000256" key="1">
    <source>
        <dbReference type="SAM" id="MobiDB-lite"/>
    </source>
</evidence>
<feature type="compositionally biased region" description="Low complexity" evidence="1">
    <location>
        <begin position="19"/>
        <end position="28"/>
    </location>
</feature>
<dbReference type="eggNOG" id="ENOG5034C5E">
    <property type="taxonomic scope" value="Bacteria"/>
</dbReference>
<evidence type="ECO:0000313" key="3">
    <source>
        <dbReference type="Proteomes" id="UP000006556"/>
    </source>
</evidence>
<dbReference type="AlphaFoldDB" id="A5D000"/>
<accession>A5D000</accession>